<dbReference type="RefSeq" id="XP_027197019.1">
    <property type="nucleotide sequence ID" value="XM_027341218.1"/>
</dbReference>
<organism evidence="1 2">
    <name type="scientific">Dermatophagoides pteronyssinus</name>
    <name type="common">European house dust mite</name>
    <dbReference type="NCBI Taxonomy" id="6956"/>
    <lineage>
        <taxon>Eukaryota</taxon>
        <taxon>Metazoa</taxon>
        <taxon>Ecdysozoa</taxon>
        <taxon>Arthropoda</taxon>
        <taxon>Chelicerata</taxon>
        <taxon>Arachnida</taxon>
        <taxon>Acari</taxon>
        <taxon>Acariformes</taxon>
        <taxon>Sarcoptiformes</taxon>
        <taxon>Astigmata</taxon>
        <taxon>Psoroptidia</taxon>
        <taxon>Analgoidea</taxon>
        <taxon>Pyroglyphidae</taxon>
        <taxon>Dermatophagoidinae</taxon>
        <taxon>Dermatophagoides</taxon>
    </lineage>
</organism>
<reference evidence="2" key="1">
    <citation type="submission" date="2025-08" db="UniProtKB">
        <authorList>
            <consortium name="RefSeq"/>
        </authorList>
    </citation>
    <scope>IDENTIFICATION</scope>
    <source>
        <strain evidence="2">Airmid</strain>
    </source>
</reference>
<dbReference type="KEGG" id="dpte:113791434"/>
<dbReference type="GeneID" id="113791434"/>
<dbReference type="AlphaFoldDB" id="A0A6P6XYH9"/>
<dbReference type="OrthoDB" id="10456011at2759"/>
<sequence length="741" mass="86239">MFNFIILFTMMMKMALTINIGQTINQIEQFCFDDSHHIKAMFMMGDYLVFRMNTETLYGLYHWKNGHLLSSVWHQQDIFVNVSAQHYNLDYLTTMDLCQLFTLVSPSVNQQTRHNGPIFNDNIVHSLASDLQKMIIDPDPMKGVNDVNSHQFRQVSLSKEPYVDDKGHGDIKTQLEMFEARLRTFSDRLIQPSPRLTSKQSSCGGQLIVATFCHSQRSFENDICHDSVSQTDQQKCWPKTMFFQYITSDDPAHPFRLLPIPFKYSLISNLLSLRGLFQMSDPRRFVQISSRLRCHNDQAVMARTLMDVIDLHRDDLISGFHLDQFDFLQSRTIPGHLDYLDSTKISMAEFFNCFGNSSAIRLPLALQYDHRQSQLIADQIVKVTSTTADPTYESPIVNNLIVKSHSRRQSKRKIKFHSTTTQSTEITTSEFSQFNQRKKRRSSTSTEINHKKEIEQFWSMATIKTTTTYISSDNKKRFDQNWWREYNSFDMESEEKPETTTYDDYAETETDISTKINWYQQFQNNNRSKLFIIILIIILVIAGCLMRLGRSEAKEKDVFFHRKKSRKHPSIRKNKSKSFSKKRSHRRASRLTQIKQNVQIDDPLKMDHNDHNDIIVIDVEKIQQSNMLDLTLTNRIQTMVDESRIITKMMNQPYKAIYDTVSSIRMSPKPEESPPSSATIRSLLSESPPLEPMIEAGDDERIHFNNSLKPAINDPIYGDIDDNNVKMMYILHRLAKSLHAS</sequence>
<evidence type="ECO:0000313" key="1">
    <source>
        <dbReference type="Proteomes" id="UP000515146"/>
    </source>
</evidence>
<proteinExistence type="predicted"/>
<evidence type="ECO:0000313" key="2">
    <source>
        <dbReference type="RefSeq" id="XP_027197019.1"/>
    </source>
</evidence>
<gene>
    <name evidence="2" type="primary">LOC113791434</name>
</gene>
<name>A0A6P6XYH9_DERPT</name>
<dbReference type="InParanoid" id="A0A6P6XYH9"/>
<accession>A0A6P6XYH9</accession>
<protein>
    <submittedName>
        <fullName evidence="2">Uncharacterized protein LOC113791434</fullName>
    </submittedName>
</protein>
<keyword evidence="1" id="KW-1185">Reference proteome</keyword>
<dbReference type="Proteomes" id="UP000515146">
    <property type="component" value="Unplaced"/>
</dbReference>